<evidence type="ECO:0000256" key="6">
    <source>
        <dbReference type="ARBA" id="ARBA00022982"/>
    </source>
</evidence>
<evidence type="ECO:0000313" key="9">
    <source>
        <dbReference type="EMBL" id="GAA0490691.1"/>
    </source>
</evidence>
<dbReference type="Pfam" id="PF00127">
    <property type="entry name" value="Copper-bind"/>
    <property type="match status" value="1"/>
</dbReference>
<accession>A0ABP3L2S9</accession>
<dbReference type="PANTHER" id="PTHR36507:SF1">
    <property type="entry name" value="BLL1555 PROTEIN"/>
    <property type="match status" value="1"/>
</dbReference>
<evidence type="ECO:0000256" key="4">
    <source>
        <dbReference type="ARBA" id="ARBA00022723"/>
    </source>
</evidence>
<dbReference type="InterPro" id="IPR052721">
    <property type="entry name" value="ET_Amicyanin"/>
</dbReference>
<keyword evidence="6" id="KW-0249">Electron transport</keyword>
<protein>
    <recommendedName>
        <fullName evidence="8">Blue (type 1) copper domain-containing protein</fullName>
    </recommendedName>
</protein>
<dbReference type="InterPro" id="IPR008972">
    <property type="entry name" value="Cupredoxin"/>
</dbReference>
<dbReference type="EMBL" id="BAAAHB010000117">
    <property type="protein sequence ID" value="GAA0490691.1"/>
    <property type="molecule type" value="Genomic_DNA"/>
</dbReference>
<keyword evidence="5" id="KW-0574">Periplasm</keyword>
<dbReference type="PRINTS" id="PR00155">
    <property type="entry name" value="AMICYANIN"/>
</dbReference>
<keyword evidence="4" id="KW-0479">Metal-binding</keyword>
<name>A0ABP3L2S9_9ACTN</name>
<evidence type="ECO:0000256" key="7">
    <source>
        <dbReference type="ARBA" id="ARBA00023008"/>
    </source>
</evidence>
<comment type="cofactor">
    <cofactor evidence="1">
        <name>Cu cation</name>
        <dbReference type="ChEBI" id="CHEBI:23378"/>
    </cofactor>
</comment>
<evidence type="ECO:0000313" key="10">
    <source>
        <dbReference type="Proteomes" id="UP001499895"/>
    </source>
</evidence>
<evidence type="ECO:0000256" key="3">
    <source>
        <dbReference type="ARBA" id="ARBA00022448"/>
    </source>
</evidence>
<dbReference type="PANTHER" id="PTHR36507">
    <property type="entry name" value="BLL1555 PROTEIN"/>
    <property type="match status" value="1"/>
</dbReference>
<feature type="domain" description="Blue (type 1) copper" evidence="8">
    <location>
        <begin position="44"/>
        <end position="125"/>
    </location>
</feature>
<evidence type="ECO:0000256" key="5">
    <source>
        <dbReference type="ARBA" id="ARBA00022764"/>
    </source>
</evidence>
<keyword evidence="10" id="KW-1185">Reference proteome</keyword>
<comment type="subcellular location">
    <subcellularLocation>
        <location evidence="2">Periplasm</location>
    </subcellularLocation>
</comment>
<dbReference type="CDD" id="cd13921">
    <property type="entry name" value="Amicyanin"/>
    <property type="match status" value="1"/>
</dbReference>
<keyword evidence="7" id="KW-0186">Copper</keyword>
<dbReference type="InterPro" id="IPR002386">
    <property type="entry name" value="Amicyanin/Pseudoazurin"/>
</dbReference>
<evidence type="ECO:0000256" key="1">
    <source>
        <dbReference type="ARBA" id="ARBA00001935"/>
    </source>
</evidence>
<dbReference type="Proteomes" id="UP001499895">
    <property type="component" value="Unassembled WGS sequence"/>
</dbReference>
<dbReference type="InterPro" id="IPR000923">
    <property type="entry name" value="BlueCu_1"/>
</dbReference>
<dbReference type="InterPro" id="IPR035668">
    <property type="entry name" value="Amicyanin"/>
</dbReference>
<gene>
    <name evidence="9" type="ORF">GCM10009544_59480</name>
</gene>
<keyword evidence="3" id="KW-0813">Transport</keyword>
<organism evidence="9 10">
    <name type="scientific">Streptomyces stramineus</name>
    <dbReference type="NCBI Taxonomy" id="173861"/>
    <lineage>
        <taxon>Bacteria</taxon>
        <taxon>Bacillati</taxon>
        <taxon>Actinomycetota</taxon>
        <taxon>Actinomycetes</taxon>
        <taxon>Kitasatosporales</taxon>
        <taxon>Streptomycetaceae</taxon>
        <taxon>Streptomyces</taxon>
    </lineage>
</organism>
<proteinExistence type="predicted"/>
<evidence type="ECO:0000259" key="8">
    <source>
        <dbReference type="Pfam" id="PF00127"/>
    </source>
</evidence>
<dbReference type="Gene3D" id="2.60.40.420">
    <property type="entry name" value="Cupredoxins - blue copper proteins"/>
    <property type="match status" value="1"/>
</dbReference>
<reference evidence="10" key="1">
    <citation type="journal article" date="2019" name="Int. J. Syst. Evol. Microbiol.">
        <title>The Global Catalogue of Microorganisms (GCM) 10K type strain sequencing project: providing services to taxonomists for standard genome sequencing and annotation.</title>
        <authorList>
            <consortium name="The Broad Institute Genomics Platform"/>
            <consortium name="The Broad Institute Genome Sequencing Center for Infectious Disease"/>
            <person name="Wu L."/>
            <person name="Ma J."/>
        </authorList>
    </citation>
    <scope>NUCLEOTIDE SEQUENCE [LARGE SCALE GENOMIC DNA]</scope>
    <source>
        <strain evidence="10">JCM 10649</strain>
    </source>
</reference>
<comment type="caution">
    <text evidence="9">The sequence shown here is derived from an EMBL/GenBank/DDBJ whole genome shotgun (WGS) entry which is preliminary data.</text>
</comment>
<dbReference type="SUPFAM" id="SSF49503">
    <property type="entry name" value="Cupredoxins"/>
    <property type="match status" value="1"/>
</dbReference>
<sequence>MPRFSPRTLPRLLTALVALLSLGVLFPAPALSVPRPVPHRSAAVVTVEMRSFAFIPPFVTVQRGDSVRWVNNEDVGIDHTATSDGPGWDSGRLTPGQSFTHVFETPGVFSYHCALHSQMTGTVTVR</sequence>
<evidence type="ECO:0000256" key="2">
    <source>
        <dbReference type="ARBA" id="ARBA00004418"/>
    </source>
</evidence>